<evidence type="ECO:0000313" key="16">
    <source>
        <dbReference type="Proteomes" id="UP000683360"/>
    </source>
</evidence>
<dbReference type="InterPro" id="IPR000717">
    <property type="entry name" value="PCI_dom"/>
</dbReference>
<evidence type="ECO:0000259" key="14">
    <source>
        <dbReference type="PROSITE" id="PS50250"/>
    </source>
</evidence>
<evidence type="ECO:0000256" key="6">
    <source>
        <dbReference type="ARBA" id="ARBA00022723"/>
    </source>
</evidence>
<dbReference type="InterPro" id="IPR011011">
    <property type="entry name" value="Znf_FYVE_PHD"/>
</dbReference>
<feature type="domain" description="PCI" evidence="14">
    <location>
        <begin position="712"/>
        <end position="879"/>
    </location>
</feature>
<name>A0A8S3RWI4_MYTED</name>
<dbReference type="InterPro" id="IPR036691">
    <property type="entry name" value="Endo/exonu/phosph_ase_sf"/>
</dbReference>
<dbReference type="PANTHER" id="PTHR10855">
    <property type="entry name" value="26S PROTEASOME NON-ATPASE REGULATORY SUBUNIT 12/COP9 SIGNALOSOME COMPLEX SUBUNIT 4"/>
    <property type="match status" value="1"/>
</dbReference>
<dbReference type="GO" id="GO:0008180">
    <property type="term" value="C:COP9 signalosome"/>
    <property type="evidence" value="ECO:0007669"/>
    <property type="project" value="UniProtKB-KW"/>
</dbReference>
<dbReference type="GO" id="GO:0003824">
    <property type="term" value="F:catalytic activity"/>
    <property type="evidence" value="ECO:0007669"/>
    <property type="project" value="InterPro"/>
</dbReference>
<sequence length="920" mass="106200">MKMKFFHSIILITLLYYIGDIELNPGPRTKQQSVYPCGLCEHPVTWNCEGVCCDDCSIWHHKSCIELCSTDYDLLQRSNVQWLCCKCETINVSTFTFHSYELNTSNYYEPLTHNSTFESITSNAFSPLKTSSPKGNNSTNISPPKSSKSKNRTTSSNVFNIPTKRNLRILTLNCRSIKDKTSEFAAAVNYIKPDIICGTESWLKGVKPGKNPTQDAIKSSEVFPENYVAYRNDRGTLGGGVFVLVQNDIVAVEKPELVTKCEIEWVKIQLKDQKELTIGSFYMPHRNMQDIKELDKSLDQISNKNTNFILTGDFNCPDIDWNTMSINPNAQDKEIQKALMEVLMSHSITQIHETPTRGENLLDIVLTTNPSLIKTSTNAPGISDHDMIITDCDTKPHYQSKRPRKCYIYSKAKWEDLHEELDTLSNKIRDMNQNNATVQELWDTFKYELYVNLDKNIPSKLIRSKTSLPWINHKIRKMFKKKTRLYQQAKRTKNWSNYRHFQKECKRQVRKAEWEYINNTIMEGLENNNPKPFWKYIKYKGFLEEILKSEGSNLVQGLQAFVEALVNENVSLVISRQLLSDFCSHLTKLADALAKEVAHFTLEKVHTRVISFEEQVGAIRQHLANIYEREQSWREAANVLVGIPLETGQRQYPADYKLKTYLKIARLYLEDEDPVQAEAYINRASLLQADSKNEELQIRYKACYARVLDYRRKFIEAAARYNELSYKTMIAEEERMTALKNALICTILASAGQQRSRMLATLFKDERCQQLPAYNILEKMYLDRIIRRTDLQEFSALLEPHQKASTSDGSTILNRAVTEHNLLSASKLYNNISFAELGSLLEIPPSKAEKIASQMITEERMHGCIDQIDSIVHFEERDPLPFWDKQIQSLCFQVNQIIEKIDQTNPEWMIKMVDSEMAQG</sequence>
<feature type="chain" id="PRO_5035811384" description="COP9 signalosome complex subunit 4" evidence="13">
    <location>
        <begin position="24"/>
        <end position="920"/>
    </location>
</feature>
<dbReference type="InterPro" id="IPR005135">
    <property type="entry name" value="Endo/exonuclease/phosphatase"/>
</dbReference>
<dbReference type="PANTHER" id="PTHR10855:SF2">
    <property type="entry name" value="COP9 SIGNALOSOME COMPLEX SUBUNIT 4"/>
    <property type="match status" value="1"/>
</dbReference>
<evidence type="ECO:0000256" key="9">
    <source>
        <dbReference type="ARBA" id="ARBA00022833"/>
    </source>
</evidence>
<dbReference type="Pfam" id="PF14529">
    <property type="entry name" value="Exo_endo_phos_2"/>
    <property type="match status" value="1"/>
</dbReference>
<dbReference type="Pfam" id="PF22241">
    <property type="entry name" value="PSMD12-CSN4_N"/>
    <property type="match status" value="1"/>
</dbReference>
<dbReference type="SMART" id="SM00088">
    <property type="entry name" value="PINT"/>
    <property type="match status" value="1"/>
</dbReference>
<dbReference type="InterPro" id="IPR013083">
    <property type="entry name" value="Znf_RING/FYVE/PHD"/>
</dbReference>
<evidence type="ECO:0000256" key="4">
    <source>
        <dbReference type="ARBA" id="ARBA00014881"/>
    </source>
</evidence>
<dbReference type="PROSITE" id="PS50250">
    <property type="entry name" value="PCI"/>
    <property type="match status" value="1"/>
</dbReference>
<dbReference type="SUPFAM" id="SSF56219">
    <property type="entry name" value="DNase I-like"/>
    <property type="match status" value="1"/>
</dbReference>
<organism evidence="15 16">
    <name type="scientific">Mytilus edulis</name>
    <name type="common">Blue mussel</name>
    <dbReference type="NCBI Taxonomy" id="6550"/>
    <lineage>
        <taxon>Eukaryota</taxon>
        <taxon>Metazoa</taxon>
        <taxon>Spiralia</taxon>
        <taxon>Lophotrochozoa</taxon>
        <taxon>Mollusca</taxon>
        <taxon>Bivalvia</taxon>
        <taxon>Autobranchia</taxon>
        <taxon>Pteriomorphia</taxon>
        <taxon>Mytilida</taxon>
        <taxon>Mytiloidea</taxon>
        <taxon>Mytilidae</taxon>
        <taxon>Mytilinae</taxon>
        <taxon>Mytilus</taxon>
    </lineage>
</organism>
<dbReference type="PROSITE" id="PS01359">
    <property type="entry name" value="ZF_PHD_1"/>
    <property type="match status" value="1"/>
</dbReference>
<evidence type="ECO:0000313" key="15">
    <source>
        <dbReference type="EMBL" id="CAG2210709.1"/>
    </source>
</evidence>
<dbReference type="InterPro" id="IPR036388">
    <property type="entry name" value="WH-like_DNA-bd_sf"/>
</dbReference>
<feature type="region of interest" description="Disordered" evidence="12">
    <location>
        <begin position="127"/>
        <end position="157"/>
    </location>
</feature>
<dbReference type="Gene3D" id="3.30.40.10">
    <property type="entry name" value="Zinc/RING finger domain, C3HC4 (zinc finger)"/>
    <property type="match status" value="1"/>
</dbReference>
<dbReference type="Proteomes" id="UP000683360">
    <property type="component" value="Unassembled WGS sequence"/>
</dbReference>
<dbReference type="InterPro" id="IPR054559">
    <property type="entry name" value="PSMD12-CSN4-like_N"/>
</dbReference>
<keyword evidence="5" id="KW-0963">Cytoplasm</keyword>
<evidence type="ECO:0000256" key="13">
    <source>
        <dbReference type="SAM" id="SignalP"/>
    </source>
</evidence>
<dbReference type="Gene3D" id="1.10.10.10">
    <property type="entry name" value="Winged helix-like DNA-binding domain superfamily/Winged helix DNA-binding domain"/>
    <property type="match status" value="1"/>
</dbReference>
<dbReference type="GO" id="GO:0005829">
    <property type="term" value="C:cytosol"/>
    <property type="evidence" value="ECO:0007669"/>
    <property type="project" value="TreeGrafter"/>
</dbReference>
<feature type="compositionally biased region" description="Low complexity" evidence="12">
    <location>
        <begin position="136"/>
        <end position="157"/>
    </location>
</feature>
<feature type="coiled-coil region" evidence="11">
    <location>
        <begin position="414"/>
        <end position="441"/>
    </location>
</feature>
<comment type="caution">
    <text evidence="15">The sequence shown here is derived from an EMBL/GenBank/DDBJ whole genome shotgun (WGS) entry which is preliminary data.</text>
</comment>
<accession>A0A8S3RWI4</accession>
<feature type="signal peptide" evidence="13">
    <location>
        <begin position="1"/>
        <end position="23"/>
    </location>
</feature>
<dbReference type="SUPFAM" id="SSF57903">
    <property type="entry name" value="FYVE/PHD zinc finger"/>
    <property type="match status" value="1"/>
</dbReference>
<keyword evidence="10" id="KW-0539">Nucleus</keyword>
<evidence type="ECO:0000256" key="2">
    <source>
        <dbReference type="ARBA" id="ARBA00004496"/>
    </source>
</evidence>
<keyword evidence="16" id="KW-1185">Reference proteome</keyword>
<keyword evidence="13" id="KW-0732">Signal</keyword>
<comment type="similarity">
    <text evidence="3">Belongs to the CSN4 family.</text>
</comment>
<evidence type="ECO:0000256" key="1">
    <source>
        <dbReference type="ARBA" id="ARBA00004123"/>
    </source>
</evidence>
<dbReference type="Pfam" id="PF18420">
    <property type="entry name" value="CSN4_RPN5_eIF3a"/>
    <property type="match status" value="1"/>
</dbReference>
<comment type="subcellular location">
    <subcellularLocation>
        <location evidence="2">Cytoplasm</location>
    </subcellularLocation>
    <subcellularLocation>
        <location evidence="1">Nucleus</location>
    </subcellularLocation>
</comment>
<evidence type="ECO:0000256" key="7">
    <source>
        <dbReference type="ARBA" id="ARBA00022771"/>
    </source>
</evidence>
<protein>
    <recommendedName>
        <fullName evidence="4">COP9 signalosome complex subunit 4</fullName>
    </recommendedName>
</protein>
<dbReference type="SUPFAM" id="SSF46785">
    <property type="entry name" value="Winged helix' DNA-binding domain"/>
    <property type="match status" value="1"/>
</dbReference>
<dbReference type="EMBL" id="CAJPWZ010001243">
    <property type="protein sequence ID" value="CAG2210709.1"/>
    <property type="molecule type" value="Genomic_DNA"/>
</dbReference>
<dbReference type="InterPro" id="IPR040134">
    <property type="entry name" value="PSMD12/CSN4"/>
</dbReference>
<evidence type="ECO:0000256" key="3">
    <source>
        <dbReference type="ARBA" id="ARBA00010417"/>
    </source>
</evidence>
<keyword evidence="8" id="KW-0736">Signalosome</keyword>
<evidence type="ECO:0000256" key="11">
    <source>
        <dbReference type="SAM" id="Coils"/>
    </source>
</evidence>
<dbReference type="OrthoDB" id="295656at2759"/>
<dbReference type="InterPro" id="IPR041406">
    <property type="entry name" value="CSN4_HTH"/>
</dbReference>
<keyword evidence="7" id="KW-0863">Zinc-finger</keyword>
<keyword evidence="6" id="KW-0479">Metal-binding</keyword>
<dbReference type="Gene3D" id="3.60.10.10">
    <property type="entry name" value="Endonuclease/exonuclease/phosphatase"/>
    <property type="match status" value="1"/>
</dbReference>
<evidence type="ECO:0000256" key="5">
    <source>
        <dbReference type="ARBA" id="ARBA00022490"/>
    </source>
</evidence>
<evidence type="ECO:0000256" key="12">
    <source>
        <dbReference type="SAM" id="MobiDB-lite"/>
    </source>
</evidence>
<gene>
    <name evidence="15" type="ORF">MEDL_24758</name>
</gene>
<evidence type="ECO:0000256" key="10">
    <source>
        <dbReference type="ARBA" id="ARBA00023242"/>
    </source>
</evidence>
<dbReference type="AlphaFoldDB" id="A0A8S3RWI4"/>
<dbReference type="InterPro" id="IPR036390">
    <property type="entry name" value="WH_DNA-bd_sf"/>
</dbReference>
<keyword evidence="9" id="KW-0862">Zinc</keyword>
<reference evidence="15" key="1">
    <citation type="submission" date="2021-03" db="EMBL/GenBank/DDBJ databases">
        <authorList>
            <person name="Bekaert M."/>
        </authorList>
    </citation>
    <scope>NUCLEOTIDE SEQUENCE</scope>
</reference>
<keyword evidence="11" id="KW-0175">Coiled coil</keyword>
<evidence type="ECO:0000256" key="8">
    <source>
        <dbReference type="ARBA" id="ARBA00022790"/>
    </source>
</evidence>
<dbReference type="Pfam" id="PF01399">
    <property type="entry name" value="PCI"/>
    <property type="match status" value="1"/>
</dbReference>
<proteinExistence type="inferred from homology"/>
<dbReference type="InterPro" id="IPR019786">
    <property type="entry name" value="Zinc_finger_PHD-type_CS"/>
</dbReference>
<dbReference type="GO" id="GO:0008270">
    <property type="term" value="F:zinc ion binding"/>
    <property type="evidence" value="ECO:0007669"/>
    <property type="project" value="UniProtKB-KW"/>
</dbReference>